<organism evidence="2 3">
    <name type="scientific">Paramecium octaurelia</name>
    <dbReference type="NCBI Taxonomy" id="43137"/>
    <lineage>
        <taxon>Eukaryota</taxon>
        <taxon>Sar</taxon>
        <taxon>Alveolata</taxon>
        <taxon>Ciliophora</taxon>
        <taxon>Intramacronucleata</taxon>
        <taxon>Oligohymenophorea</taxon>
        <taxon>Peniculida</taxon>
        <taxon>Parameciidae</taxon>
        <taxon>Paramecium</taxon>
    </lineage>
</organism>
<evidence type="ECO:0000256" key="1">
    <source>
        <dbReference type="SAM" id="MobiDB-lite"/>
    </source>
</evidence>
<accession>A0A8S1VJ27</accession>
<reference evidence="2" key="1">
    <citation type="submission" date="2021-01" db="EMBL/GenBank/DDBJ databases">
        <authorList>
            <consortium name="Genoscope - CEA"/>
            <person name="William W."/>
        </authorList>
    </citation>
    <scope>NUCLEOTIDE SEQUENCE</scope>
</reference>
<keyword evidence="3" id="KW-1185">Reference proteome</keyword>
<dbReference type="Proteomes" id="UP000683925">
    <property type="component" value="Unassembled WGS sequence"/>
</dbReference>
<feature type="region of interest" description="Disordered" evidence="1">
    <location>
        <begin position="86"/>
        <end position="118"/>
    </location>
</feature>
<name>A0A8S1VJ27_PAROT</name>
<dbReference type="OMA" id="TFDIMEQ"/>
<feature type="compositionally biased region" description="Basic and acidic residues" evidence="1">
    <location>
        <begin position="86"/>
        <end position="101"/>
    </location>
</feature>
<dbReference type="EMBL" id="CAJJDP010000067">
    <property type="protein sequence ID" value="CAD8177254.1"/>
    <property type="molecule type" value="Genomic_DNA"/>
</dbReference>
<evidence type="ECO:0000313" key="2">
    <source>
        <dbReference type="EMBL" id="CAD8177254.1"/>
    </source>
</evidence>
<sequence>MEFLQKLISIPKNVLLSLKYSQQKKQQIEVIEPIKFVEDCKIETFDIMEQKRVIKKKLIADKQIQTELEFVRTIENSQKKCLINRDDNKQSHQFKKNEKCAKKQAQSPSEASDKTKPSQYSYCQNNLIDSFELDEKQRILQNDRFFYTAQKKTVEQAQQRFLDNYFNKIKLQLEDKEQLIMKQNIVKTNN</sequence>
<comment type="caution">
    <text evidence="2">The sequence shown here is derived from an EMBL/GenBank/DDBJ whole genome shotgun (WGS) entry which is preliminary data.</text>
</comment>
<protein>
    <submittedName>
        <fullName evidence="2">Uncharacterized protein</fullName>
    </submittedName>
</protein>
<proteinExistence type="predicted"/>
<dbReference type="OrthoDB" id="310296at2759"/>
<gene>
    <name evidence="2" type="ORF">POCTA_138.1.T0680208</name>
</gene>
<dbReference type="AlphaFoldDB" id="A0A8S1VJ27"/>
<evidence type="ECO:0000313" key="3">
    <source>
        <dbReference type="Proteomes" id="UP000683925"/>
    </source>
</evidence>